<name>A0A521DE20_9FLAO</name>
<dbReference type="EMBL" id="FXTC01000005">
    <property type="protein sequence ID" value="SMO69838.1"/>
    <property type="molecule type" value="Genomic_DNA"/>
</dbReference>
<dbReference type="AlphaFoldDB" id="A0A521DE20"/>
<gene>
    <name evidence="1" type="ORF">SAMN06265171_10519</name>
</gene>
<organism evidence="1 2">
    <name type="scientific">Chryseobacterium rhizoplanae</name>
    <dbReference type="NCBI Taxonomy" id="1609531"/>
    <lineage>
        <taxon>Bacteria</taxon>
        <taxon>Pseudomonadati</taxon>
        <taxon>Bacteroidota</taxon>
        <taxon>Flavobacteriia</taxon>
        <taxon>Flavobacteriales</taxon>
        <taxon>Weeksellaceae</taxon>
        <taxon>Chryseobacterium group</taxon>
        <taxon>Chryseobacterium</taxon>
    </lineage>
</organism>
<dbReference type="Proteomes" id="UP000316916">
    <property type="component" value="Unassembled WGS sequence"/>
</dbReference>
<sequence length="177" mass="20400">MGLRNNFDTIIVINKVDVKKVVDIVHQILLKRNFIVEDDEYLSCLILNEVLDDELLEENYDKVRRGLNTQESLDLLKNHKGGGSLMYKKKLSENDFNVMVTFKSLNNIEIEAIIFDANSYFSETKDINNIIIDINNSGLQVIGITQGLQMLNDLDQETEIENILNGKINEKYKYIID</sequence>
<evidence type="ECO:0000313" key="1">
    <source>
        <dbReference type="EMBL" id="SMO69838.1"/>
    </source>
</evidence>
<keyword evidence="2" id="KW-1185">Reference proteome</keyword>
<evidence type="ECO:0000313" key="2">
    <source>
        <dbReference type="Proteomes" id="UP000316916"/>
    </source>
</evidence>
<dbReference type="RefSeq" id="WP_142718264.1">
    <property type="nucleotide sequence ID" value="NZ_FXTC01000005.1"/>
</dbReference>
<reference evidence="1 2" key="1">
    <citation type="submission" date="2017-05" db="EMBL/GenBank/DDBJ databases">
        <authorList>
            <person name="Varghese N."/>
            <person name="Submissions S."/>
        </authorList>
    </citation>
    <scope>NUCLEOTIDE SEQUENCE [LARGE SCALE GENOMIC DNA]</scope>
    <source>
        <strain evidence="1 2">DSM 29371</strain>
    </source>
</reference>
<accession>A0A521DE20</accession>
<proteinExistence type="predicted"/>
<protein>
    <submittedName>
        <fullName evidence="1">Uncharacterized protein</fullName>
    </submittedName>
</protein>